<sequence>MAPVGRRPDLIQALPLHKREIFACCHDGPSSMPVGRYDLAPSSSVEWASSCSSFSVRYGTIVGDMVLSSAIAATTTTTTTTMTTRVMGNFSEAAQSAKGGCSCRRGGSDLEVNLEEALGHAAARGDMAQELVPHGRVFRLSWEEHWPNLISNQGSGSTWTGRARKGVVVVESWLRLAAHGKAPAVEAPCPFPYLGLVAVRPATGVSATDNVVALAVSSIDTHHALPGDASGRSCLQLPVCFEAFWKPTDPDTPSVVVEPTLQGRY</sequence>
<organism evidence="1 2">
    <name type="scientific">Polyplosphaeria fusca</name>
    <dbReference type="NCBI Taxonomy" id="682080"/>
    <lineage>
        <taxon>Eukaryota</taxon>
        <taxon>Fungi</taxon>
        <taxon>Dikarya</taxon>
        <taxon>Ascomycota</taxon>
        <taxon>Pezizomycotina</taxon>
        <taxon>Dothideomycetes</taxon>
        <taxon>Pleosporomycetidae</taxon>
        <taxon>Pleosporales</taxon>
        <taxon>Tetraplosphaeriaceae</taxon>
        <taxon>Polyplosphaeria</taxon>
    </lineage>
</organism>
<comment type="caution">
    <text evidence="1">The sequence shown here is derived from an EMBL/GenBank/DDBJ whole genome shotgun (WGS) entry which is preliminary data.</text>
</comment>
<keyword evidence="2" id="KW-1185">Reference proteome</keyword>
<proteinExistence type="predicted"/>
<gene>
    <name evidence="1" type="ORF">EJ04DRAFT_520343</name>
</gene>
<dbReference type="AlphaFoldDB" id="A0A9P4R2W0"/>
<accession>A0A9P4R2W0</accession>
<name>A0A9P4R2W0_9PLEO</name>
<protein>
    <submittedName>
        <fullName evidence="1">Uncharacterized protein</fullName>
    </submittedName>
</protein>
<dbReference type="Proteomes" id="UP000799444">
    <property type="component" value="Unassembled WGS sequence"/>
</dbReference>
<reference evidence="1" key="1">
    <citation type="journal article" date="2020" name="Stud. Mycol.">
        <title>101 Dothideomycetes genomes: a test case for predicting lifestyles and emergence of pathogens.</title>
        <authorList>
            <person name="Haridas S."/>
            <person name="Albert R."/>
            <person name="Binder M."/>
            <person name="Bloem J."/>
            <person name="Labutti K."/>
            <person name="Salamov A."/>
            <person name="Andreopoulos B."/>
            <person name="Baker S."/>
            <person name="Barry K."/>
            <person name="Bills G."/>
            <person name="Bluhm B."/>
            <person name="Cannon C."/>
            <person name="Castanera R."/>
            <person name="Culley D."/>
            <person name="Daum C."/>
            <person name="Ezra D."/>
            <person name="Gonzalez J."/>
            <person name="Henrissat B."/>
            <person name="Kuo A."/>
            <person name="Liang C."/>
            <person name="Lipzen A."/>
            <person name="Lutzoni F."/>
            <person name="Magnuson J."/>
            <person name="Mondo S."/>
            <person name="Nolan M."/>
            <person name="Ohm R."/>
            <person name="Pangilinan J."/>
            <person name="Park H.-J."/>
            <person name="Ramirez L."/>
            <person name="Alfaro M."/>
            <person name="Sun H."/>
            <person name="Tritt A."/>
            <person name="Yoshinaga Y."/>
            <person name="Zwiers L.-H."/>
            <person name="Turgeon B."/>
            <person name="Goodwin S."/>
            <person name="Spatafora J."/>
            <person name="Crous P."/>
            <person name="Grigoriev I."/>
        </authorList>
    </citation>
    <scope>NUCLEOTIDE SEQUENCE</scope>
    <source>
        <strain evidence="1">CBS 125425</strain>
    </source>
</reference>
<evidence type="ECO:0000313" key="2">
    <source>
        <dbReference type="Proteomes" id="UP000799444"/>
    </source>
</evidence>
<evidence type="ECO:0000313" key="1">
    <source>
        <dbReference type="EMBL" id="KAF2738378.1"/>
    </source>
</evidence>
<dbReference type="EMBL" id="ML996109">
    <property type="protein sequence ID" value="KAF2738378.1"/>
    <property type="molecule type" value="Genomic_DNA"/>
</dbReference>